<proteinExistence type="predicted"/>
<reference evidence="1 2" key="1">
    <citation type="submission" date="2009-02" db="EMBL/GenBank/DDBJ databases">
        <title>Sequencing of the draft genome and assembly of Lutiella nitroferrum 2002.</title>
        <authorList>
            <consortium name="US DOE Joint Genome Institute (JGI-PGF)"/>
            <person name="Lucas S."/>
            <person name="Copeland A."/>
            <person name="Lapidus A."/>
            <person name="Glavina del Rio T."/>
            <person name="Tice H."/>
            <person name="Bruce D."/>
            <person name="Goodwin L."/>
            <person name="Pitluck S."/>
            <person name="Larimer F."/>
            <person name="Land M.L."/>
            <person name="Hauser L."/>
            <person name="Coates J.D."/>
        </authorList>
    </citation>
    <scope>NUCLEOTIDE SEQUENCE [LARGE SCALE GENOMIC DNA]</scope>
    <source>
        <strain evidence="1 2">2002</strain>
    </source>
</reference>
<evidence type="ECO:0000313" key="2">
    <source>
        <dbReference type="Proteomes" id="UP000003165"/>
    </source>
</evidence>
<dbReference type="AlphaFoldDB" id="B9Z455"/>
<evidence type="ECO:0000313" key="1">
    <source>
        <dbReference type="EMBL" id="EEG08632.1"/>
    </source>
</evidence>
<protein>
    <recommendedName>
        <fullName evidence="3">DUF1571 domain-containing protein</fullName>
    </recommendedName>
</protein>
<sequence length="208" mass="22865" precursor="true">MLWPLLATALIVPAGLTDPIAAAQQQFEQLDSYRVTVRSRAPHTRQQVVRYAYRKPGFVRMEFVTPHPGALMIYSPHGNKVRVWPFGQPGFALTLAPDNPLIRGPHGHRIDRSHVGMLLQAVHILQAGGDTTPLGKGTIGHWPVQGWSITGAPGNTVAGVHRFQLWLTQGTLFPVKVVSFGLDGEQQETVLMDDVEIDVPLAADFFQP</sequence>
<evidence type="ECO:0008006" key="3">
    <source>
        <dbReference type="Google" id="ProtNLM"/>
    </source>
</evidence>
<keyword evidence="2" id="KW-1185">Reference proteome</keyword>
<accession>B9Z455</accession>
<dbReference type="EMBL" id="ACIS01000005">
    <property type="protein sequence ID" value="EEG08632.1"/>
    <property type="molecule type" value="Genomic_DNA"/>
</dbReference>
<gene>
    <name evidence="1" type="ORF">FuraDRAFT_2140</name>
</gene>
<dbReference type="eggNOG" id="COG2834">
    <property type="taxonomic scope" value="Bacteria"/>
</dbReference>
<dbReference type="Proteomes" id="UP000003165">
    <property type="component" value="Unassembled WGS sequence"/>
</dbReference>
<dbReference type="RefSeq" id="WP_008954160.1">
    <property type="nucleotide sequence ID" value="NZ_ACIS01000005.1"/>
</dbReference>
<organism evidence="1 2">
    <name type="scientific">Pseudogulbenkiania ferrooxidans 2002</name>
    <dbReference type="NCBI Taxonomy" id="279714"/>
    <lineage>
        <taxon>Bacteria</taxon>
        <taxon>Pseudomonadati</taxon>
        <taxon>Pseudomonadota</taxon>
        <taxon>Betaproteobacteria</taxon>
        <taxon>Neisseriales</taxon>
        <taxon>Chromobacteriaceae</taxon>
        <taxon>Pseudogulbenkiania</taxon>
    </lineage>
</organism>
<name>B9Z455_9NEIS</name>
<comment type="caution">
    <text evidence="1">The sequence shown here is derived from an EMBL/GenBank/DDBJ whole genome shotgun (WGS) entry which is preliminary data.</text>
</comment>